<keyword evidence="3" id="KW-1185">Reference proteome</keyword>
<dbReference type="InterPro" id="IPR012337">
    <property type="entry name" value="RNaseH-like_sf"/>
</dbReference>
<sequence>MEALAKQLPFTALGIDSDNDSVFINDSLMRYCADRGIEFTRSRANRKNDQAWVEQKNGSGDPALSGS</sequence>
<accession>A0AA35W667</accession>
<protein>
    <submittedName>
        <fullName evidence="2">Uncharacterized protein y4rM</fullName>
    </submittedName>
</protein>
<dbReference type="EMBL" id="CASHTH010000612">
    <property type="protein sequence ID" value="CAI8005486.1"/>
    <property type="molecule type" value="Genomic_DNA"/>
</dbReference>
<dbReference type="AlphaFoldDB" id="A0AA35W667"/>
<feature type="region of interest" description="Disordered" evidence="1">
    <location>
        <begin position="46"/>
        <end position="67"/>
    </location>
</feature>
<dbReference type="Gene3D" id="3.30.420.10">
    <property type="entry name" value="Ribonuclease H-like superfamily/Ribonuclease H"/>
    <property type="match status" value="1"/>
</dbReference>
<evidence type="ECO:0000313" key="2">
    <source>
        <dbReference type="EMBL" id="CAI8005486.1"/>
    </source>
</evidence>
<reference evidence="2" key="1">
    <citation type="submission" date="2023-03" db="EMBL/GenBank/DDBJ databases">
        <authorList>
            <person name="Steffen K."/>
            <person name="Cardenas P."/>
        </authorList>
    </citation>
    <scope>NUCLEOTIDE SEQUENCE</scope>
</reference>
<dbReference type="InterPro" id="IPR036397">
    <property type="entry name" value="RNaseH_sf"/>
</dbReference>
<name>A0AA35W667_GEOBA</name>
<dbReference type="Proteomes" id="UP001174909">
    <property type="component" value="Unassembled WGS sequence"/>
</dbReference>
<evidence type="ECO:0000256" key="1">
    <source>
        <dbReference type="SAM" id="MobiDB-lite"/>
    </source>
</evidence>
<evidence type="ECO:0000313" key="3">
    <source>
        <dbReference type="Proteomes" id="UP001174909"/>
    </source>
</evidence>
<dbReference type="GO" id="GO:0003676">
    <property type="term" value="F:nucleic acid binding"/>
    <property type="evidence" value="ECO:0007669"/>
    <property type="project" value="InterPro"/>
</dbReference>
<gene>
    <name evidence="2" type="ORF">GBAR_LOCUS4274</name>
</gene>
<proteinExistence type="predicted"/>
<comment type="caution">
    <text evidence="2">The sequence shown here is derived from an EMBL/GenBank/DDBJ whole genome shotgun (WGS) entry which is preliminary data.</text>
</comment>
<dbReference type="SUPFAM" id="SSF53098">
    <property type="entry name" value="Ribonuclease H-like"/>
    <property type="match status" value="1"/>
</dbReference>
<organism evidence="2 3">
    <name type="scientific">Geodia barretti</name>
    <name type="common">Barrett's horny sponge</name>
    <dbReference type="NCBI Taxonomy" id="519541"/>
    <lineage>
        <taxon>Eukaryota</taxon>
        <taxon>Metazoa</taxon>
        <taxon>Porifera</taxon>
        <taxon>Demospongiae</taxon>
        <taxon>Heteroscleromorpha</taxon>
        <taxon>Tetractinellida</taxon>
        <taxon>Astrophorina</taxon>
        <taxon>Geodiidae</taxon>
        <taxon>Geodia</taxon>
    </lineage>
</organism>